<dbReference type="Proteomes" id="UP001057561">
    <property type="component" value="Chromosome"/>
</dbReference>
<sequence>MTEITANYDETWKEVIGDYFDSFLAFFFPEIYQQIDWTKTPISLDKELEQITASGDSKTRHADKLFQVWLLDNQEVWILIHVEVQSQYDKEFSQRMFIYNYRAFDLYQKPVISLAILGDETKSWRPSSYQYGLGNSQLIFNFSIVKLLDYQWEELEQSNNIFAIVVMAHLKTKATNSNLSAREQWKWNLARLLYERGYNRKEIVDLYKVIDLMMALSEDLQLSFDQKFANYQEERKMPLVTNIERRAIERTRKETQKETQKANIIKLVQVRFGDIPENLVTSINQIDDTSFLEQIFVSAINISSLEEFAQLVNSNLSESD</sequence>
<organism evidence="1 2">
    <name type="scientific">Dolichospermum heterosporum TAC447</name>
    <dbReference type="NCBI Taxonomy" id="747523"/>
    <lineage>
        <taxon>Bacteria</taxon>
        <taxon>Bacillati</taxon>
        <taxon>Cyanobacteriota</taxon>
        <taxon>Cyanophyceae</taxon>
        <taxon>Nostocales</taxon>
        <taxon>Aphanizomenonaceae</taxon>
        <taxon>Dolichospermum</taxon>
        <taxon>Dolichospermum heterosporum</taxon>
    </lineage>
</organism>
<dbReference type="RefSeq" id="WP_257121606.1">
    <property type="nucleotide sequence ID" value="NZ_CP099464.1"/>
</dbReference>
<accession>A0ABY5LWI3</accession>
<dbReference type="PANTHER" id="PTHR35586:SF1">
    <property type="entry name" value="SLL1691 PROTEIN"/>
    <property type="match status" value="1"/>
</dbReference>
<evidence type="ECO:0000313" key="2">
    <source>
        <dbReference type="Proteomes" id="UP001057561"/>
    </source>
</evidence>
<reference evidence="1" key="1">
    <citation type="submission" date="2022-06" db="EMBL/GenBank/DDBJ databases">
        <title>Nostosin G and Spiroidesin B from the Cyanobacterium Dolichospermum sp. NIES-1697.</title>
        <authorList>
            <person name="Phan C.-S."/>
            <person name="Mehjabin J.J."/>
            <person name="Anas A.R.J."/>
            <person name="Hayasaka M."/>
            <person name="Onoki R."/>
            <person name="Wang J."/>
            <person name="Umezawa T."/>
            <person name="Washio K."/>
            <person name="Morikawa M."/>
            <person name="Okino T."/>
        </authorList>
    </citation>
    <scope>NUCLEOTIDE SEQUENCE</scope>
    <source>
        <strain evidence="1">NIES-1697</strain>
    </source>
</reference>
<dbReference type="PANTHER" id="PTHR35586">
    <property type="entry name" value="SLL1691 PROTEIN"/>
    <property type="match status" value="1"/>
</dbReference>
<protein>
    <submittedName>
        <fullName evidence="1">Rpn family recombination-promoting nuclease/putative transposase</fullName>
    </submittedName>
</protein>
<evidence type="ECO:0000313" key="1">
    <source>
        <dbReference type="EMBL" id="UUO16361.1"/>
    </source>
</evidence>
<dbReference type="EMBL" id="CP099464">
    <property type="protein sequence ID" value="UUO16361.1"/>
    <property type="molecule type" value="Genomic_DNA"/>
</dbReference>
<gene>
    <name evidence="1" type="ORF">NG743_04755</name>
</gene>
<name>A0ABY5LWI3_9CYAN</name>
<keyword evidence="2" id="KW-1185">Reference proteome</keyword>
<proteinExistence type="predicted"/>